<accession>R8VY58</accession>
<name>R8VY58_9FIRM</name>
<dbReference type="OrthoDB" id="2085157at2"/>
<dbReference type="PATRIC" id="fig|1203606.4.peg.1876"/>
<organism evidence="1 2">
    <name type="scientific">Butyricicoccus pullicaecorum 1.2</name>
    <dbReference type="NCBI Taxonomy" id="1203606"/>
    <lineage>
        <taxon>Bacteria</taxon>
        <taxon>Bacillati</taxon>
        <taxon>Bacillota</taxon>
        <taxon>Clostridia</taxon>
        <taxon>Eubacteriales</taxon>
        <taxon>Butyricicoccaceae</taxon>
        <taxon>Butyricicoccus</taxon>
    </lineage>
</organism>
<dbReference type="RefSeq" id="WP_016148056.1">
    <property type="nucleotide sequence ID" value="NZ_KB976104.1"/>
</dbReference>
<keyword evidence="2" id="KW-1185">Reference proteome</keyword>
<sequence>MQVISDAKELEKHTYIKTRNPNIFPKKERLGLAQRMMNEASDLVADLMEANDLLLTDPQERELRYRAQRSALRNCRKLIRHIELAHEILSGLGDDAFAHWSRMAAGVKNQTAKWYKSDKERAAKMDAQARHQ</sequence>
<dbReference type="EMBL" id="AQOB01000006">
    <property type="protein sequence ID" value="EOQ37231.1"/>
    <property type="molecule type" value="Genomic_DNA"/>
</dbReference>
<evidence type="ECO:0000313" key="2">
    <source>
        <dbReference type="Proteomes" id="UP000013981"/>
    </source>
</evidence>
<comment type="caution">
    <text evidence="1">The sequence shown here is derived from an EMBL/GenBank/DDBJ whole genome shotgun (WGS) entry which is preliminary data.</text>
</comment>
<dbReference type="AlphaFoldDB" id="R8VY58"/>
<reference evidence="1 2" key="1">
    <citation type="submission" date="2013-01" db="EMBL/GenBank/DDBJ databases">
        <title>The Genome Sequence of Butyricicoccus pullicaecorum 1.2.</title>
        <authorList>
            <consortium name="The Broad Institute Genome Sequencing Platform"/>
            <person name="Earl A."/>
            <person name="Ward D."/>
            <person name="Feldgarden M."/>
            <person name="Gevers D."/>
            <person name="Van Immerseel F."/>
            <person name="Eeckhaut V."/>
            <person name="Walker B."/>
            <person name="Young S.K."/>
            <person name="Zeng Q."/>
            <person name="Gargeya S."/>
            <person name="Fitzgerald M."/>
            <person name="Haas B."/>
            <person name="Abouelleil A."/>
            <person name="Alvarado L."/>
            <person name="Arachchi H.M."/>
            <person name="Berlin A.M."/>
            <person name="Chapman S.B."/>
            <person name="Dewar J."/>
            <person name="Goldberg J."/>
            <person name="Griggs A."/>
            <person name="Gujja S."/>
            <person name="Hansen M."/>
            <person name="Howarth C."/>
            <person name="Imamovic A."/>
            <person name="Larimer J."/>
            <person name="McCowan C."/>
            <person name="Murphy C."/>
            <person name="Neiman D."/>
            <person name="Pearson M."/>
            <person name="Priest M."/>
            <person name="Roberts A."/>
            <person name="Saif S."/>
            <person name="Shea T."/>
            <person name="Sisk P."/>
            <person name="Sykes S."/>
            <person name="Wortman J."/>
            <person name="Nusbaum C."/>
            <person name="Birren B."/>
        </authorList>
    </citation>
    <scope>NUCLEOTIDE SEQUENCE [LARGE SCALE GENOMIC DNA]</scope>
    <source>
        <strain evidence="1 2">1.2</strain>
    </source>
</reference>
<dbReference type="HOGENOM" id="CLU_145378_0_0_9"/>
<dbReference type="eggNOG" id="ENOG502ZF44">
    <property type="taxonomic scope" value="Bacteria"/>
</dbReference>
<protein>
    <submittedName>
        <fullName evidence="1">Uncharacterized protein</fullName>
    </submittedName>
</protein>
<evidence type="ECO:0000313" key="1">
    <source>
        <dbReference type="EMBL" id="EOQ37231.1"/>
    </source>
</evidence>
<gene>
    <name evidence="1" type="ORF">HMPREF1526_01922</name>
</gene>
<proteinExistence type="predicted"/>
<dbReference type="Proteomes" id="UP000013981">
    <property type="component" value="Unassembled WGS sequence"/>
</dbReference>